<evidence type="ECO:0000256" key="6">
    <source>
        <dbReference type="ARBA" id="ARBA00023180"/>
    </source>
</evidence>
<evidence type="ECO:0000256" key="4">
    <source>
        <dbReference type="ARBA" id="ARBA00022825"/>
    </source>
</evidence>
<evidence type="ECO:0000256" key="3">
    <source>
        <dbReference type="ARBA" id="ARBA00022801"/>
    </source>
</evidence>
<dbReference type="Gene3D" id="2.40.10.10">
    <property type="entry name" value="Trypsin-like serine proteases"/>
    <property type="match status" value="1"/>
</dbReference>
<keyword evidence="9" id="KW-1133">Transmembrane helix</keyword>
<feature type="domain" description="Peptidase S1" evidence="10">
    <location>
        <begin position="217"/>
        <end position="449"/>
    </location>
</feature>
<dbReference type="SUPFAM" id="SSF57424">
    <property type="entry name" value="LDL receptor-like module"/>
    <property type="match status" value="1"/>
</dbReference>
<dbReference type="Proteomes" id="UP001181693">
    <property type="component" value="Unassembled WGS sequence"/>
</dbReference>
<evidence type="ECO:0000313" key="12">
    <source>
        <dbReference type="EMBL" id="DBA34545.1"/>
    </source>
</evidence>
<dbReference type="PROSITE" id="PS00420">
    <property type="entry name" value="SRCR_1"/>
    <property type="match status" value="1"/>
</dbReference>
<feature type="disulfide bond" evidence="7">
    <location>
        <begin position="89"/>
        <end position="104"/>
    </location>
</feature>
<dbReference type="SMART" id="SM00202">
    <property type="entry name" value="SR"/>
    <property type="match status" value="1"/>
</dbReference>
<evidence type="ECO:0000256" key="8">
    <source>
        <dbReference type="PROSITE-ProRule" id="PRU00196"/>
    </source>
</evidence>
<evidence type="ECO:0008006" key="14">
    <source>
        <dbReference type="Google" id="ProtNLM"/>
    </source>
</evidence>
<evidence type="ECO:0000256" key="7">
    <source>
        <dbReference type="PROSITE-ProRule" id="PRU00124"/>
    </source>
</evidence>
<dbReference type="InterPro" id="IPR023415">
    <property type="entry name" value="LDLR_class-A_CS"/>
</dbReference>
<dbReference type="SUPFAM" id="SSF56487">
    <property type="entry name" value="SRCR-like"/>
    <property type="match status" value="1"/>
</dbReference>
<evidence type="ECO:0000256" key="1">
    <source>
        <dbReference type="ARBA" id="ARBA00022670"/>
    </source>
</evidence>
<dbReference type="PROSITE" id="PS00134">
    <property type="entry name" value="TRYPSIN_HIS"/>
    <property type="match status" value="1"/>
</dbReference>
<feature type="disulfide bond" evidence="7">
    <location>
        <begin position="70"/>
        <end position="82"/>
    </location>
</feature>
<sequence>MDPEDSPPEEAPPTNSLEIVSVSEEEVPVENDESSKCHPLIPVKYLIIVLFAVLVIAVAIATGLMVHFTCPGKIHCQSSSMCIQKSKRCDGVFDCPDGDDELRCVRLSGRNGVLQAYMAGSWKTVCSDSWNALYGNLTCKQLGFSSFESASSLPLHSLEVQFRREFVSVTKSSESADQPTLMQHVIQHREYCFSGNVMTIKCIVCGNRPSYISSARIVGGNISAEGQWPWQASLTFQGIHLCGGSLISAQWIVTAAHCVYDLYFPESWSVQVGLISQPLEPPTNSVMVEKIIYHSKYKSSTMSNDIALIKLATPFTFNGLVQPICLPNYGEDFPEGKICWISGWGATEDGGDTSQTMDYAGVPLISNRVCNTKYIYGGVIKPSMLCAGFLEGGVDTCQGDRGGPLACEDRKVWKLMGTTSWGVGCALRYKPGVYTRITSFLDWIHTQMEKEERKMN</sequence>
<dbReference type="PROSITE" id="PS50240">
    <property type="entry name" value="TRYPSIN_DOM"/>
    <property type="match status" value="1"/>
</dbReference>
<dbReference type="Pfam" id="PF00089">
    <property type="entry name" value="Trypsin"/>
    <property type="match status" value="1"/>
</dbReference>
<dbReference type="InterPro" id="IPR002172">
    <property type="entry name" value="LDrepeatLR_classA_rpt"/>
</dbReference>
<dbReference type="PANTHER" id="PTHR24252:SF27">
    <property type="entry name" value="TRANSMEMBRANE PROTEASE SERINE 3-LIKE"/>
    <property type="match status" value="1"/>
</dbReference>
<dbReference type="Gene3D" id="4.10.400.10">
    <property type="entry name" value="Low-density Lipoprotein Receptor"/>
    <property type="match status" value="1"/>
</dbReference>
<accession>A0AAV3BAW8</accession>
<dbReference type="GO" id="GO:0046872">
    <property type="term" value="F:metal ion binding"/>
    <property type="evidence" value="ECO:0007669"/>
    <property type="project" value="UniProtKB-KW"/>
</dbReference>
<reference evidence="12" key="1">
    <citation type="thesis" date="2020" institute="ProQuest LLC" country="789 East Eisenhower Parkway, Ann Arbor, MI, USA">
        <title>Comparative Genomics and Chromosome Evolution.</title>
        <authorList>
            <person name="Mudd A.B."/>
        </authorList>
    </citation>
    <scope>NUCLEOTIDE SEQUENCE</scope>
    <source>
        <strain evidence="12">1538</strain>
        <tissue evidence="12">Blood</tissue>
    </source>
</reference>
<dbReference type="CDD" id="cd00112">
    <property type="entry name" value="LDLa"/>
    <property type="match status" value="1"/>
</dbReference>
<dbReference type="InterPro" id="IPR036055">
    <property type="entry name" value="LDL_receptor-like_sf"/>
</dbReference>
<evidence type="ECO:0000313" key="13">
    <source>
        <dbReference type="Proteomes" id="UP001181693"/>
    </source>
</evidence>
<keyword evidence="9" id="KW-0812">Transmembrane</keyword>
<dbReference type="InterPro" id="IPR018114">
    <property type="entry name" value="TRYPSIN_HIS"/>
</dbReference>
<dbReference type="GO" id="GO:0004252">
    <property type="term" value="F:serine-type endopeptidase activity"/>
    <property type="evidence" value="ECO:0007669"/>
    <property type="project" value="InterPro"/>
</dbReference>
<dbReference type="InterPro" id="IPR036772">
    <property type="entry name" value="SRCR-like_dom_sf"/>
</dbReference>
<evidence type="ECO:0000256" key="9">
    <source>
        <dbReference type="SAM" id="Phobius"/>
    </source>
</evidence>
<dbReference type="InterPro" id="IPR001254">
    <property type="entry name" value="Trypsin_dom"/>
</dbReference>
<evidence type="ECO:0000259" key="10">
    <source>
        <dbReference type="PROSITE" id="PS50240"/>
    </source>
</evidence>
<dbReference type="InterPro" id="IPR001314">
    <property type="entry name" value="Peptidase_S1A"/>
</dbReference>
<keyword evidence="9" id="KW-0472">Membrane</keyword>
<keyword evidence="1" id="KW-0645">Protease</keyword>
<comment type="caution">
    <text evidence="8">Lacks conserved residue(s) required for the propagation of feature annotation.</text>
</comment>
<feature type="domain" description="SRCR" evidence="11">
    <location>
        <begin position="102"/>
        <end position="146"/>
    </location>
</feature>
<proteinExistence type="predicted"/>
<protein>
    <recommendedName>
        <fullName evidence="14">Transmembrane protease serine 3</fullName>
    </recommendedName>
</protein>
<dbReference type="SUPFAM" id="SSF50494">
    <property type="entry name" value="Trypsin-like serine proteases"/>
    <property type="match status" value="1"/>
</dbReference>
<dbReference type="CDD" id="cd00190">
    <property type="entry name" value="Tryp_SPc"/>
    <property type="match status" value="1"/>
</dbReference>
<dbReference type="PROSITE" id="PS50287">
    <property type="entry name" value="SRCR_2"/>
    <property type="match status" value="1"/>
</dbReference>
<dbReference type="InterPro" id="IPR043504">
    <property type="entry name" value="Peptidase_S1_PA_chymotrypsin"/>
</dbReference>
<evidence type="ECO:0000259" key="11">
    <source>
        <dbReference type="PROSITE" id="PS50287"/>
    </source>
</evidence>
<keyword evidence="2" id="KW-0479">Metal-binding</keyword>
<evidence type="ECO:0000256" key="5">
    <source>
        <dbReference type="ARBA" id="ARBA00023157"/>
    </source>
</evidence>
<dbReference type="Gene3D" id="3.10.250.10">
    <property type="entry name" value="SRCR-like domain"/>
    <property type="match status" value="1"/>
</dbReference>
<dbReference type="EMBL" id="DYDO01000001">
    <property type="protein sequence ID" value="DBA34545.1"/>
    <property type="molecule type" value="Genomic_DNA"/>
</dbReference>
<keyword evidence="5 7" id="KW-1015">Disulfide bond</keyword>
<keyword evidence="4" id="KW-0720">Serine protease</keyword>
<evidence type="ECO:0000256" key="2">
    <source>
        <dbReference type="ARBA" id="ARBA00022723"/>
    </source>
</evidence>
<dbReference type="PANTHER" id="PTHR24252">
    <property type="entry name" value="ACROSIN-RELATED"/>
    <property type="match status" value="1"/>
</dbReference>
<keyword evidence="3" id="KW-0378">Hydrolase</keyword>
<dbReference type="FunFam" id="2.40.10.10:FF:000003">
    <property type="entry name" value="Transmembrane serine protease 3"/>
    <property type="match status" value="1"/>
</dbReference>
<dbReference type="AlphaFoldDB" id="A0AAV3BAW8"/>
<dbReference type="SMART" id="SM00020">
    <property type="entry name" value="Tryp_SPc"/>
    <property type="match status" value="1"/>
</dbReference>
<name>A0AAV3BAW8_PYXAD</name>
<gene>
    <name evidence="12" type="ORF">GDO54_002096</name>
</gene>
<keyword evidence="13" id="KW-1185">Reference proteome</keyword>
<keyword evidence="6" id="KW-0325">Glycoprotein</keyword>
<dbReference type="InterPro" id="IPR001190">
    <property type="entry name" value="SRCR"/>
</dbReference>
<dbReference type="GO" id="GO:0006508">
    <property type="term" value="P:proteolysis"/>
    <property type="evidence" value="ECO:0007669"/>
    <property type="project" value="UniProtKB-KW"/>
</dbReference>
<dbReference type="SMART" id="SM00192">
    <property type="entry name" value="LDLa"/>
    <property type="match status" value="1"/>
</dbReference>
<organism evidence="12 13">
    <name type="scientific">Pyxicephalus adspersus</name>
    <name type="common">African bullfrog</name>
    <dbReference type="NCBI Taxonomy" id="30357"/>
    <lineage>
        <taxon>Eukaryota</taxon>
        <taxon>Metazoa</taxon>
        <taxon>Chordata</taxon>
        <taxon>Craniata</taxon>
        <taxon>Vertebrata</taxon>
        <taxon>Euteleostomi</taxon>
        <taxon>Amphibia</taxon>
        <taxon>Batrachia</taxon>
        <taxon>Anura</taxon>
        <taxon>Neobatrachia</taxon>
        <taxon>Ranoidea</taxon>
        <taxon>Pyxicephalidae</taxon>
        <taxon>Pyxicephalinae</taxon>
        <taxon>Pyxicephalus</taxon>
    </lineage>
</organism>
<dbReference type="InterPro" id="IPR009003">
    <property type="entry name" value="Peptidase_S1_PA"/>
</dbReference>
<dbReference type="GO" id="GO:0016020">
    <property type="term" value="C:membrane"/>
    <property type="evidence" value="ECO:0007669"/>
    <property type="project" value="InterPro"/>
</dbReference>
<comment type="caution">
    <text evidence="12">The sequence shown here is derived from an EMBL/GenBank/DDBJ whole genome shotgun (WGS) entry which is preliminary data.</text>
</comment>
<dbReference type="PROSITE" id="PS50068">
    <property type="entry name" value="LDLRA_2"/>
    <property type="match status" value="1"/>
</dbReference>
<feature type="transmembrane region" description="Helical" evidence="9">
    <location>
        <begin position="45"/>
        <end position="68"/>
    </location>
</feature>
<dbReference type="PRINTS" id="PR00722">
    <property type="entry name" value="CHYMOTRYPSIN"/>
</dbReference>
<dbReference type="PROSITE" id="PS01209">
    <property type="entry name" value="LDLRA_1"/>
    <property type="match status" value="1"/>
</dbReference>
<dbReference type="Pfam" id="PF00057">
    <property type="entry name" value="Ldl_recept_a"/>
    <property type="match status" value="1"/>
</dbReference>
<dbReference type="Pfam" id="PF15494">
    <property type="entry name" value="SRCR_2"/>
    <property type="match status" value="1"/>
</dbReference>